<gene>
    <name evidence="1" type="ORF">SMRZ_LOCUS6133</name>
</gene>
<evidence type="ECO:0000313" key="2">
    <source>
        <dbReference type="Proteomes" id="UP000277204"/>
    </source>
</evidence>
<proteinExistence type="predicted"/>
<protein>
    <submittedName>
        <fullName evidence="1">Uncharacterized protein</fullName>
    </submittedName>
</protein>
<evidence type="ECO:0000313" key="1">
    <source>
        <dbReference type="EMBL" id="VDO69561.1"/>
    </source>
</evidence>
<accession>A0A183LQQ8</accession>
<organism evidence="1 2">
    <name type="scientific">Schistosoma margrebowiei</name>
    <dbReference type="NCBI Taxonomy" id="48269"/>
    <lineage>
        <taxon>Eukaryota</taxon>
        <taxon>Metazoa</taxon>
        <taxon>Spiralia</taxon>
        <taxon>Lophotrochozoa</taxon>
        <taxon>Platyhelminthes</taxon>
        <taxon>Trematoda</taxon>
        <taxon>Digenea</taxon>
        <taxon>Strigeidida</taxon>
        <taxon>Schistosomatoidea</taxon>
        <taxon>Schistosomatidae</taxon>
        <taxon>Schistosoma</taxon>
    </lineage>
</organism>
<feature type="non-terminal residue" evidence="1">
    <location>
        <position position="1"/>
    </location>
</feature>
<keyword evidence="2" id="KW-1185">Reference proteome</keyword>
<reference evidence="1 2" key="1">
    <citation type="submission" date="2018-11" db="EMBL/GenBank/DDBJ databases">
        <authorList>
            <consortium name="Pathogen Informatics"/>
        </authorList>
    </citation>
    <scope>NUCLEOTIDE SEQUENCE [LARGE SCALE GENOMIC DNA]</scope>
    <source>
        <strain evidence="1 2">Zambia</strain>
    </source>
</reference>
<dbReference type="AlphaFoldDB" id="A0A183LQQ8"/>
<dbReference type="Proteomes" id="UP000277204">
    <property type="component" value="Unassembled WGS sequence"/>
</dbReference>
<dbReference type="EMBL" id="UZAI01002237">
    <property type="protein sequence ID" value="VDO69561.1"/>
    <property type="molecule type" value="Genomic_DNA"/>
</dbReference>
<name>A0A183LQQ8_9TREM</name>
<sequence>YNSKSVKLTSSRFFGSNSCINTFICSSVNCIPSLFRIFTNSCLVIVLLPTISKGRNRSAKLCFVERPIMINISFGLYSDLLKRGDSTRILSVVAWPYLTHKFGSLIRAESCKSRKS</sequence>